<protein>
    <submittedName>
        <fullName evidence="2">Uncharacterized protein</fullName>
    </submittedName>
</protein>
<feature type="transmembrane region" description="Helical" evidence="1">
    <location>
        <begin position="481"/>
        <end position="508"/>
    </location>
</feature>
<evidence type="ECO:0000313" key="3">
    <source>
        <dbReference type="Proteomes" id="UP000278807"/>
    </source>
</evidence>
<keyword evidence="1" id="KW-0472">Membrane</keyword>
<reference evidence="2 3" key="1">
    <citation type="submission" date="2018-11" db="EMBL/GenBank/DDBJ databases">
        <authorList>
            <consortium name="Pathogen Informatics"/>
        </authorList>
    </citation>
    <scope>NUCLEOTIDE SEQUENCE [LARGE SCALE GENOMIC DNA]</scope>
</reference>
<evidence type="ECO:0000256" key="1">
    <source>
        <dbReference type="SAM" id="Phobius"/>
    </source>
</evidence>
<keyword evidence="1" id="KW-1133">Transmembrane helix</keyword>
<dbReference type="Proteomes" id="UP000278807">
    <property type="component" value="Unassembled WGS sequence"/>
</dbReference>
<proteinExistence type="predicted"/>
<keyword evidence="3" id="KW-1185">Reference proteome</keyword>
<name>A0A3P7S9T4_RODNA</name>
<sequence length="1017" mass="115959">MADNERTTESFYCTKDSPLLNNIFGQYAEESIFIKKPHDCSKFQHACQQCFEQANTSRRLDHQRMKRFLFLLVFCDGSMEACMQIINCYNTPGCLGYFSPPCYPEDQGNNFANGTCVKGNTFKLSISPDFQNISNSFQCHLQKSKHHELYINFTIQTGLMQMRDNVSEFDFSKVQWKNHPQEFHVKINNDRINIVAGPLNVMAMLKSSNVTLDSPKEAILRGIKSIYDANEYDTKLYNLKTFQKSREPIQQEQSVGTNSQGDLQMKAVQFSRPFLHCTSNWRSSGCDMDISNIISGNEVLFGSVISSVLRINDTKGNLEPFTYVIKEDIENSLKVKIELESRTEVAPLYLNIRVAFDETLTDPLAHQDLLLFPLHVKKSTDISVQTPYEYSIQLRFPNLSTRLANTGSRQGLKKVLVTIQDCFSTQNIQLLMFASSGNIDTMMLDGADMSDLKNGAFVNLTKPTTSSMLLSIMFPEKGIIIVPYLFLFIGVLIIAVILMIVHTLTCLIQRQKRNRIHGIHIKTLHLKDSENLKFTVLSGEKPELQERGYFPLNTTSISSLFKQPDFRKQGFSCAKKGILVSYISFRVFYTFIFTFSVALSILFSFWPPVGFENNSGVNRDALLPLAQREAARREVDTEKILLQHSNKAAQLVRACQDIVIRQVVDVAREVDRAVQEILDAELNPHKSKDNMFKLMESLVFQQMADLNYSVQDYISHLLVELNNATMSDALRFSDLISRIHASQWLLFVKRMMNNSHIPWDINSRQTQFLPTPEYLNELRLKISNIEFARQFGLAEAENFIFIPMLITSQLEDLVLSRDPSKTIQPMFLISVYKELETSTQSNSDQGYNVNQDVFKPRVLRSFTNVDDLEIVSRQNQLDLKSPQSAYPNSKPSVDRKSAGKLFDLHLSPLSLGQIRLTLFLIDCYLIATRFYNTYLVLREILTDKRLVVDAASYLSVLAALPAQKHLNGDVKLDGSQYSSFHEQTHYQCGHSSTSKPDINMSLLGNLSRSVFVYCTFS</sequence>
<organism evidence="2 3">
    <name type="scientific">Rodentolepis nana</name>
    <name type="common">Dwarf tapeworm</name>
    <name type="synonym">Hymenolepis nana</name>
    <dbReference type="NCBI Taxonomy" id="102285"/>
    <lineage>
        <taxon>Eukaryota</taxon>
        <taxon>Metazoa</taxon>
        <taxon>Spiralia</taxon>
        <taxon>Lophotrochozoa</taxon>
        <taxon>Platyhelminthes</taxon>
        <taxon>Cestoda</taxon>
        <taxon>Eucestoda</taxon>
        <taxon>Cyclophyllidea</taxon>
        <taxon>Hymenolepididae</taxon>
        <taxon>Rodentolepis</taxon>
    </lineage>
</organism>
<dbReference type="OrthoDB" id="6239287at2759"/>
<keyword evidence="1" id="KW-0812">Transmembrane</keyword>
<evidence type="ECO:0000313" key="2">
    <source>
        <dbReference type="EMBL" id="VDO03319.1"/>
    </source>
</evidence>
<dbReference type="EMBL" id="UZAE01012058">
    <property type="protein sequence ID" value="VDO03319.1"/>
    <property type="molecule type" value="Genomic_DNA"/>
</dbReference>
<feature type="transmembrane region" description="Helical" evidence="1">
    <location>
        <begin position="585"/>
        <end position="606"/>
    </location>
</feature>
<accession>A0A3P7S9T4</accession>
<gene>
    <name evidence="2" type="ORF">HNAJ_LOCUS7459</name>
</gene>
<dbReference type="AlphaFoldDB" id="A0A3P7S9T4"/>